<sequence length="231" mass="25543">MRHIVVLTGAGMSAESGIATFRDSGGLWERYSIEDVATPEGFSRNPQLVLDFYNARRKAAFEAKPNKGHVGLVEIEKDYKVSIITQNVDELHERAGSTNVLHLHGELSKVRSTVDPSLIYTLTPDNCEIHLGDKCEKGSQLRPHIVWFGEAVPMIEKAMKIVQTADIFVVIGTSMNVYPAAGLLNYVHAGVPVYLIDPKEVNVHQPGIHFIKKGASEGVAELRDILKFQNQ</sequence>
<comment type="similarity">
    <text evidence="3">Belongs to the sirtuin family. Class III subfamily.</text>
</comment>
<dbReference type="SUPFAM" id="SSF52467">
    <property type="entry name" value="DHS-like NAD/FAD-binding domain"/>
    <property type="match status" value="1"/>
</dbReference>
<dbReference type="EMBL" id="SPPK01000001">
    <property type="protein sequence ID" value="TFU90599.1"/>
    <property type="molecule type" value="Genomic_DNA"/>
</dbReference>
<dbReference type="Pfam" id="PF02146">
    <property type="entry name" value="SIR2"/>
    <property type="match status" value="1"/>
</dbReference>
<comment type="caution">
    <text evidence="6">The sequence shown here is derived from an EMBL/GenBank/DDBJ whole genome shotgun (WGS) entry which is preliminary data.</text>
</comment>
<name>A0A4Y9IS59_9BACT</name>
<dbReference type="RefSeq" id="WP_135103650.1">
    <property type="nucleotide sequence ID" value="NZ_JADGKW010000001.1"/>
</dbReference>
<organism evidence="6 7">
    <name type="scientific">Dysgonomonas mossii</name>
    <dbReference type="NCBI Taxonomy" id="163665"/>
    <lineage>
        <taxon>Bacteria</taxon>
        <taxon>Pseudomonadati</taxon>
        <taxon>Bacteroidota</taxon>
        <taxon>Bacteroidia</taxon>
        <taxon>Bacteroidales</taxon>
        <taxon>Dysgonomonadaceae</taxon>
        <taxon>Dysgonomonas</taxon>
    </lineage>
</organism>
<dbReference type="GO" id="GO:0036054">
    <property type="term" value="F:protein-malonyllysine demalonylase activity"/>
    <property type="evidence" value="ECO:0007669"/>
    <property type="project" value="InterPro"/>
</dbReference>
<dbReference type="Gene3D" id="3.40.50.1220">
    <property type="entry name" value="TPP-binding domain"/>
    <property type="match status" value="1"/>
</dbReference>
<accession>A0A4Y9IS59</accession>
<dbReference type="InterPro" id="IPR003000">
    <property type="entry name" value="Sirtuin"/>
</dbReference>
<dbReference type="InterPro" id="IPR050134">
    <property type="entry name" value="NAD-dep_sirtuin_deacylases"/>
</dbReference>
<comment type="catalytic activity">
    <reaction evidence="3">
        <text>N(6)-acetyl-L-lysyl-[protein] + NAD(+) + H2O = 2''-O-acetyl-ADP-D-ribose + nicotinamide + L-lysyl-[protein]</text>
        <dbReference type="Rhea" id="RHEA:43636"/>
        <dbReference type="Rhea" id="RHEA-COMP:9752"/>
        <dbReference type="Rhea" id="RHEA-COMP:10731"/>
        <dbReference type="ChEBI" id="CHEBI:15377"/>
        <dbReference type="ChEBI" id="CHEBI:17154"/>
        <dbReference type="ChEBI" id="CHEBI:29969"/>
        <dbReference type="ChEBI" id="CHEBI:57540"/>
        <dbReference type="ChEBI" id="CHEBI:61930"/>
        <dbReference type="ChEBI" id="CHEBI:83767"/>
        <dbReference type="EC" id="2.3.1.286"/>
    </reaction>
</comment>
<dbReference type="HAMAP" id="MF_01121">
    <property type="entry name" value="Sirtuin_ClassIII"/>
    <property type="match status" value="1"/>
</dbReference>
<keyword evidence="2 3" id="KW-0520">NAD</keyword>
<feature type="binding site" evidence="3">
    <location>
        <begin position="86"/>
        <end position="89"/>
    </location>
    <ligand>
        <name>NAD(+)</name>
        <dbReference type="ChEBI" id="CHEBI:57540"/>
    </ligand>
</feature>
<feature type="binding site" evidence="3">
    <location>
        <begin position="172"/>
        <end position="174"/>
    </location>
    <ligand>
        <name>NAD(+)</name>
        <dbReference type="ChEBI" id="CHEBI:57540"/>
    </ligand>
</feature>
<dbReference type="GO" id="GO:0036055">
    <property type="term" value="F:protein-succinyllysine desuccinylase activity"/>
    <property type="evidence" value="ECO:0007669"/>
    <property type="project" value="UniProtKB-UniRule"/>
</dbReference>
<feature type="active site" description="Proton acceptor" evidence="3">
    <location>
        <position position="104"/>
    </location>
</feature>
<dbReference type="OrthoDB" id="9800582at2"/>
<reference evidence="6 7" key="1">
    <citation type="submission" date="2019-03" db="EMBL/GenBank/DDBJ databases">
        <title>Diversity of the mouse oral microbiome.</title>
        <authorList>
            <person name="Joseph S."/>
            <person name="Aduse-Opoku J."/>
            <person name="Curtis M."/>
            <person name="Wade W."/>
            <person name="Hashim A."/>
        </authorList>
    </citation>
    <scope>NUCLEOTIDE SEQUENCE [LARGE SCALE GENOMIC DNA]</scope>
    <source>
        <strain evidence="6 7">P11</strain>
    </source>
</reference>
<keyword evidence="3" id="KW-0963">Cytoplasm</keyword>
<comment type="subcellular location">
    <subcellularLocation>
        <location evidence="3">Cytoplasm</location>
    </subcellularLocation>
</comment>
<dbReference type="InterPro" id="IPR026591">
    <property type="entry name" value="Sirtuin_cat_small_dom_sf"/>
</dbReference>
<dbReference type="InterPro" id="IPR027546">
    <property type="entry name" value="Sirtuin_class_III"/>
</dbReference>
<dbReference type="InterPro" id="IPR029035">
    <property type="entry name" value="DHS-like_NAD/FAD-binding_dom"/>
</dbReference>
<comment type="domain">
    <text evidence="3">2 residues (Tyr-53 and Arg-56) present in a large hydrophobic pocket are probably involved in substrate specificity. They are important for desuccinylation activity, but dispensable for deacetylation activity.</text>
</comment>
<comment type="catalytic activity">
    <reaction evidence="3">
        <text>N(6)-succinyl-L-lysyl-[protein] + NAD(+) + H2O = 2''-O-succinyl-ADP-D-ribose + nicotinamide + L-lysyl-[protein]</text>
        <dbReference type="Rhea" id="RHEA:47668"/>
        <dbReference type="Rhea" id="RHEA-COMP:9752"/>
        <dbReference type="Rhea" id="RHEA-COMP:11877"/>
        <dbReference type="ChEBI" id="CHEBI:15377"/>
        <dbReference type="ChEBI" id="CHEBI:17154"/>
        <dbReference type="ChEBI" id="CHEBI:29969"/>
        <dbReference type="ChEBI" id="CHEBI:57540"/>
        <dbReference type="ChEBI" id="CHEBI:87830"/>
        <dbReference type="ChEBI" id="CHEBI:87832"/>
    </reaction>
</comment>
<feature type="binding site" evidence="3">
    <location>
        <begin position="9"/>
        <end position="28"/>
    </location>
    <ligand>
        <name>NAD(+)</name>
        <dbReference type="ChEBI" id="CHEBI:57540"/>
    </ligand>
</feature>
<evidence type="ECO:0000256" key="1">
    <source>
        <dbReference type="ARBA" id="ARBA00022679"/>
    </source>
</evidence>
<feature type="domain" description="Deacetylase sirtuin-type" evidence="5">
    <location>
        <begin position="1"/>
        <end position="231"/>
    </location>
</feature>
<dbReference type="GO" id="GO:0005737">
    <property type="term" value="C:cytoplasm"/>
    <property type="evidence" value="ECO:0007669"/>
    <property type="project" value="UniProtKB-SubCell"/>
</dbReference>
<evidence type="ECO:0000256" key="3">
    <source>
        <dbReference type="HAMAP-Rule" id="MF_01121"/>
    </source>
</evidence>
<proteinExistence type="inferred from homology"/>
<dbReference type="EC" id="2.3.1.286" evidence="3"/>
<evidence type="ECO:0000259" key="5">
    <source>
        <dbReference type="PROSITE" id="PS50305"/>
    </source>
</evidence>
<evidence type="ECO:0000256" key="2">
    <source>
        <dbReference type="ARBA" id="ARBA00023027"/>
    </source>
</evidence>
<gene>
    <name evidence="3" type="primary">cobB</name>
    <name evidence="6" type="ORF">E4T88_01065</name>
</gene>
<dbReference type="CDD" id="cd01412">
    <property type="entry name" value="SIRT5_Af1_CobB"/>
    <property type="match status" value="1"/>
</dbReference>
<dbReference type="PANTHER" id="PTHR11085">
    <property type="entry name" value="NAD-DEPENDENT PROTEIN DEACYLASE SIRTUIN-5, MITOCHONDRIAL-RELATED"/>
    <property type="match status" value="1"/>
</dbReference>
<keyword evidence="1" id="KW-0808">Transferase</keyword>
<evidence type="ECO:0000313" key="6">
    <source>
        <dbReference type="EMBL" id="TFU90599.1"/>
    </source>
</evidence>
<feature type="binding site" evidence="3">
    <location>
        <position position="56"/>
    </location>
    <ligand>
        <name>substrate</name>
    </ligand>
</feature>
<feature type="binding site" evidence="3">
    <location>
        <position position="53"/>
    </location>
    <ligand>
        <name>substrate</name>
    </ligand>
</feature>
<comment type="caution">
    <text evidence="3 4">Lacks conserved residue(s) required for the propagation of feature annotation.</text>
</comment>
<dbReference type="InterPro" id="IPR026590">
    <property type="entry name" value="Ssirtuin_cat_dom"/>
</dbReference>
<dbReference type="Proteomes" id="UP000298285">
    <property type="component" value="Unassembled WGS sequence"/>
</dbReference>
<dbReference type="PROSITE" id="PS50305">
    <property type="entry name" value="SIRTUIN"/>
    <property type="match status" value="1"/>
</dbReference>
<dbReference type="GO" id="GO:0070403">
    <property type="term" value="F:NAD+ binding"/>
    <property type="evidence" value="ECO:0007669"/>
    <property type="project" value="UniProtKB-UniRule"/>
</dbReference>
<dbReference type="PANTHER" id="PTHR11085:SF4">
    <property type="entry name" value="NAD-DEPENDENT PROTEIN DEACYLASE"/>
    <property type="match status" value="1"/>
</dbReference>
<evidence type="ECO:0000256" key="4">
    <source>
        <dbReference type="PROSITE-ProRule" id="PRU00236"/>
    </source>
</evidence>
<feature type="binding site" evidence="3">
    <location>
        <position position="215"/>
    </location>
    <ligand>
        <name>NAD(+)</name>
        <dbReference type="ChEBI" id="CHEBI:57540"/>
    </ligand>
</feature>
<dbReference type="AlphaFoldDB" id="A0A4Y9IS59"/>
<dbReference type="Gene3D" id="3.30.1600.10">
    <property type="entry name" value="SIR2/SIRT2 'Small Domain"/>
    <property type="match status" value="1"/>
</dbReference>
<protein>
    <recommendedName>
        <fullName evidence="3">NAD-dependent protein deacylase</fullName>
        <ecNumber evidence="3">2.3.1.286</ecNumber>
    </recommendedName>
    <alternativeName>
        <fullName evidence="3">Regulatory protein SIR2 homolog</fullName>
    </alternativeName>
</protein>
<evidence type="ECO:0000313" key="7">
    <source>
        <dbReference type="Proteomes" id="UP000298285"/>
    </source>
</evidence>
<comment type="function">
    <text evidence="3">NAD-dependent lysine deacetylase and desuccinylase that specifically removes acetyl and succinyl groups on target proteins. Modulates the activities of several proteins which are inactive in their acylated form.</text>
</comment>
<dbReference type="GO" id="GO:0017136">
    <property type="term" value="F:histone deacetylase activity, NAD-dependent"/>
    <property type="evidence" value="ECO:0007669"/>
    <property type="project" value="TreeGrafter"/>
</dbReference>